<keyword evidence="4" id="KW-1185">Reference proteome</keyword>
<dbReference type="Proteomes" id="UP000469559">
    <property type="component" value="Unassembled WGS sequence"/>
</dbReference>
<organism evidence="3 4">
    <name type="scientific">Lachnellula arida</name>
    <dbReference type="NCBI Taxonomy" id="1316785"/>
    <lineage>
        <taxon>Eukaryota</taxon>
        <taxon>Fungi</taxon>
        <taxon>Dikarya</taxon>
        <taxon>Ascomycota</taxon>
        <taxon>Pezizomycotina</taxon>
        <taxon>Leotiomycetes</taxon>
        <taxon>Helotiales</taxon>
        <taxon>Lachnaceae</taxon>
        <taxon>Lachnellula</taxon>
    </lineage>
</organism>
<dbReference type="PANTHER" id="PTHR46411:SF4">
    <property type="entry name" value="AAA+ ATPASE DOMAIN-CONTAINING PROTEIN"/>
    <property type="match status" value="1"/>
</dbReference>
<feature type="compositionally biased region" description="Basic and acidic residues" evidence="1">
    <location>
        <begin position="18"/>
        <end position="38"/>
    </location>
</feature>
<dbReference type="InterPro" id="IPR003959">
    <property type="entry name" value="ATPase_AAA_core"/>
</dbReference>
<evidence type="ECO:0000256" key="1">
    <source>
        <dbReference type="SAM" id="MobiDB-lite"/>
    </source>
</evidence>
<proteinExistence type="predicted"/>
<dbReference type="Pfam" id="PF00004">
    <property type="entry name" value="AAA"/>
    <property type="match status" value="1"/>
</dbReference>
<accession>A0A8T9B6T7</accession>
<sequence length="936" mass="107469">MEMTSAMEKHSTPQPEVAEAKVEQKEVQDNVEESKKDQTALINESASPLADSPSQSSPNADVQMTPPTQEEAVASTYDDSSDEASEDSNSSPALLYCAEKGRNHANLVEWEIFTCPACGQDLKPPKPRADDSKKRIKEKPSDEKADPTEEDHVPDAVPDVPGVRYKIQYIDEGGYIAAIEPWHDRLDLETERRKIISKEQTILEIVTVVQTNIKKDNNRYRYEMDKLLEEGILNNRRYTMEHGWTEIELYSRPIIEALDRIVTYHPGINLSGETITLKEPFCLFFYHFEDLSAYQMTYPGAKDHETYKDHPMQARSDIEKCDEETYKHLNLLRDALDLSNRLADIEEEKSRHARTPAVATYPLLWLLLKPGTTVCTQVDGIPAACVVQSIDFTPKSSSAYHVKLWYLEFDGRRLGRRQCSRLLLPYDGEKEITSLDVYPLEFQDKIDNGAMRKRLGDRGEKYYKLLLGKQVYYSGESLGDQIRRYEGRVIIDTASYYDYDLNPSPDIEERPTRPEVGNIQDWDSIYQCDCEECEAIPNIQRDHHSKFIWTAYDNINPKETENLELTDPVTGGVSRHRYLLCPTRVVGFVLKSRSWADNVSQLKDVLNVECCHELKLNTKAIDSLVIPDERRTMIKALVNRYTNTGAIKSKAHAPWSADFIAEKGEGQIFLLHGSPGVGKTYTAGKLFLHRSLFMCLANKMTECIAESTGRPLLSLTCGDIGTNETLLEQQLFKWFRLAEIWGAVMLIDEADIYLERRATQDLQRNSLVSGKNTFFLRMMEYYRGILFLTTNRVGHFDDAFVSRIHVVIRYENFTDSERERIWNQFFTKLQTERRDITISRKARQYVLKGDDMRRIPWNGREIRNSFQTAVALAEYRFAEIEDKEPGEKASLELEDFEKVCEMTGAFKEYLTSLTGLDEAGRSKLDQSRNDSFQSKA</sequence>
<dbReference type="EMBL" id="QGMF01000727">
    <property type="protein sequence ID" value="TVY14269.1"/>
    <property type="molecule type" value="Genomic_DNA"/>
</dbReference>
<dbReference type="InterPro" id="IPR027417">
    <property type="entry name" value="P-loop_NTPase"/>
</dbReference>
<name>A0A8T9B6T7_9HELO</name>
<dbReference type="GO" id="GO:0016887">
    <property type="term" value="F:ATP hydrolysis activity"/>
    <property type="evidence" value="ECO:0007669"/>
    <property type="project" value="InterPro"/>
</dbReference>
<feature type="compositionally biased region" description="Basic and acidic residues" evidence="1">
    <location>
        <begin position="123"/>
        <end position="154"/>
    </location>
</feature>
<gene>
    <name evidence="3" type="primary">ATAD3B</name>
    <name evidence="3" type="ORF">LARI1_G006858</name>
</gene>
<protein>
    <submittedName>
        <fullName evidence="3">ATPase family AAA domain-containing protein 3B</fullName>
    </submittedName>
</protein>
<dbReference type="Pfam" id="PF22942">
    <property type="entry name" value="DUF7025"/>
    <property type="match status" value="1"/>
</dbReference>
<comment type="caution">
    <text evidence="3">The sequence shown here is derived from an EMBL/GenBank/DDBJ whole genome shotgun (WGS) entry which is preliminary data.</text>
</comment>
<feature type="region of interest" description="Disordered" evidence="1">
    <location>
        <begin position="119"/>
        <end position="157"/>
    </location>
</feature>
<dbReference type="AlphaFoldDB" id="A0A8T9B6T7"/>
<dbReference type="Pfam" id="PF23232">
    <property type="entry name" value="AAA_lid_13"/>
    <property type="match status" value="1"/>
</dbReference>
<feature type="domain" description="AAA+ ATPase" evidence="2">
    <location>
        <begin position="665"/>
        <end position="812"/>
    </location>
</feature>
<dbReference type="GO" id="GO:0005524">
    <property type="term" value="F:ATP binding"/>
    <property type="evidence" value="ECO:0007669"/>
    <property type="project" value="InterPro"/>
</dbReference>
<dbReference type="InterPro" id="IPR054289">
    <property type="entry name" value="DUF7025"/>
</dbReference>
<reference evidence="3 4" key="1">
    <citation type="submission" date="2018-05" db="EMBL/GenBank/DDBJ databases">
        <title>Whole genome sequencing for identification of molecular markers to develop diagnostic detection tools for the regulated plant pathogen Lachnellula willkommii.</title>
        <authorList>
            <person name="Giroux E."/>
            <person name="Bilodeau G."/>
        </authorList>
    </citation>
    <scope>NUCLEOTIDE SEQUENCE [LARGE SCALE GENOMIC DNA]</scope>
    <source>
        <strain evidence="3 4">CBS 203.66</strain>
    </source>
</reference>
<dbReference type="OrthoDB" id="10042665at2759"/>
<evidence type="ECO:0000259" key="2">
    <source>
        <dbReference type="SMART" id="SM00382"/>
    </source>
</evidence>
<dbReference type="PANTHER" id="PTHR46411">
    <property type="entry name" value="FAMILY ATPASE, PUTATIVE-RELATED"/>
    <property type="match status" value="1"/>
</dbReference>
<dbReference type="SMART" id="SM00382">
    <property type="entry name" value="AAA"/>
    <property type="match status" value="1"/>
</dbReference>
<feature type="region of interest" description="Disordered" evidence="1">
    <location>
        <begin position="1"/>
        <end position="90"/>
    </location>
</feature>
<dbReference type="InterPro" id="IPR056599">
    <property type="entry name" value="AAA_lid_fung"/>
</dbReference>
<evidence type="ECO:0000313" key="3">
    <source>
        <dbReference type="EMBL" id="TVY14269.1"/>
    </source>
</evidence>
<dbReference type="Gene3D" id="3.40.50.300">
    <property type="entry name" value="P-loop containing nucleotide triphosphate hydrolases"/>
    <property type="match status" value="1"/>
</dbReference>
<evidence type="ECO:0000313" key="4">
    <source>
        <dbReference type="Proteomes" id="UP000469559"/>
    </source>
</evidence>
<dbReference type="SUPFAM" id="SSF52540">
    <property type="entry name" value="P-loop containing nucleoside triphosphate hydrolases"/>
    <property type="match status" value="1"/>
</dbReference>
<dbReference type="InterPro" id="IPR003593">
    <property type="entry name" value="AAA+_ATPase"/>
</dbReference>
<feature type="compositionally biased region" description="Polar residues" evidence="1">
    <location>
        <begin position="40"/>
        <end position="68"/>
    </location>
</feature>